<dbReference type="Pfam" id="PF00089">
    <property type="entry name" value="Trypsin"/>
    <property type="match status" value="1"/>
</dbReference>
<dbReference type="PROSITE" id="PS50240">
    <property type="entry name" value="TRYPSIN_DOM"/>
    <property type="match status" value="1"/>
</dbReference>
<sequence length="143" mass="15742">MMYGDDDVDDDDDRTLICWHPFADTGSVPEVLQEVELDVYDNVVCVDTFQSTTLYDITRYVTKGFMCAANGTSGGQDSCRGDSGSSLMCRQTDSLGDYYKLFGIVSSGFGCGNKGQPGYYTYAPFYINWIETTIESLTTLAEG</sequence>
<dbReference type="GO" id="GO:0004252">
    <property type="term" value="F:serine-type endopeptidase activity"/>
    <property type="evidence" value="ECO:0007669"/>
    <property type="project" value="InterPro"/>
</dbReference>
<dbReference type="InterPro" id="IPR043504">
    <property type="entry name" value="Peptidase_S1_PA_chymotrypsin"/>
</dbReference>
<dbReference type="PANTHER" id="PTHR24253">
    <property type="entry name" value="TRANSMEMBRANE PROTEASE SERINE"/>
    <property type="match status" value="1"/>
</dbReference>
<dbReference type="EMBL" id="JBAMIC010000001">
    <property type="protein sequence ID" value="KAK7114692.1"/>
    <property type="molecule type" value="Genomic_DNA"/>
</dbReference>
<dbReference type="InterPro" id="IPR001254">
    <property type="entry name" value="Trypsin_dom"/>
</dbReference>
<gene>
    <name evidence="3" type="ORF">V1264_000711</name>
</gene>
<evidence type="ECO:0000256" key="1">
    <source>
        <dbReference type="ARBA" id="ARBA00023157"/>
    </source>
</evidence>
<protein>
    <recommendedName>
        <fullName evidence="2">Peptidase S1 domain-containing protein</fullName>
    </recommendedName>
</protein>
<organism evidence="3 4">
    <name type="scientific">Littorina saxatilis</name>
    <dbReference type="NCBI Taxonomy" id="31220"/>
    <lineage>
        <taxon>Eukaryota</taxon>
        <taxon>Metazoa</taxon>
        <taxon>Spiralia</taxon>
        <taxon>Lophotrochozoa</taxon>
        <taxon>Mollusca</taxon>
        <taxon>Gastropoda</taxon>
        <taxon>Caenogastropoda</taxon>
        <taxon>Littorinimorpha</taxon>
        <taxon>Littorinoidea</taxon>
        <taxon>Littorinidae</taxon>
        <taxon>Littorina</taxon>
    </lineage>
</organism>
<dbReference type="SUPFAM" id="SSF50494">
    <property type="entry name" value="Trypsin-like serine proteases"/>
    <property type="match status" value="1"/>
</dbReference>
<evidence type="ECO:0000313" key="3">
    <source>
        <dbReference type="EMBL" id="KAK7114692.1"/>
    </source>
</evidence>
<dbReference type="AlphaFoldDB" id="A0AAN9GN18"/>
<keyword evidence="4" id="KW-1185">Reference proteome</keyword>
<dbReference type="InterPro" id="IPR009003">
    <property type="entry name" value="Peptidase_S1_PA"/>
</dbReference>
<dbReference type="InterPro" id="IPR033116">
    <property type="entry name" value="TRYPSIN_SER"/>
</dbReference>
<proteinExistence type="predicted"/>
<reference evidence="3 4" key="1">
    <citation type="submission" date="2024-02" db="EMBL/GenBank/DDBJ databases">
        <title>Chromosome-scale genome assembly of the rough periwinkle Littorina saxatilis.</title>
        <authorList>
            <person name="De Jode A."/>
            <person name="Faria R."/>
            <person name="Formenti G."/>
            <person name="Sims Y."/>
            <person name="Smith T.P."/>
            <person name="Tracey A."/>
            <person name="Wood J.M.D."/>
            <person name="Zagrodzka Z.B."/>
            <person name="Johannesson K."/>
            <person name="Butlin R.K."/>
            <person name="Leder E.H."/>
        </authorList>
    </citation>
    <scope>NUCLEOTIDE SEQUENCE [LARGE SCALE GENOMIC DNA]</scope>
    <source>
        <strain evidence="3">Snail1</strain>
        <tissue evidence="3">Muscle</tissue>
    </source>
</reference>
<evidence type="ECO:0000259" key="2">
    <source>
        <dbReference type="PROSITE" id="PS50240"/>
    </source>
</evidence>
<comment type="caution">
    <text evidence="3">The sequence shown here is derived from an EMBL/GenBank/DDBJ whole genome shotgun (WGS) entry which is preliminary data.</text>
</comment>
<dbReference type="GO" id="GO:0006508">
    <property type="term" value="P:proteolysis"/>
    <property type="evidence" value="ECO:0007669"/>
    <property type="project" value="InterPro"/>
</dbReference>
<evidence type="ECO:0000313" key="4">
    <source>
        <dbReference type="Proteomes" id="UP001374579"/>
    </source>
</evidence>
<dbReference type="PANTHER" id="PTHR24253:SF176">
    <property type="entry name" value="CORIN, ISOFORM B"/>
    <property type="match status" value="1"/>
</dbReference>
<dbReference type="PROSITE" id="PS00135">
    <property type="entry name" value="TRYPSIN_SER"/>
    <property type="match status" value="1"/>
</dbReference>
<dbReference type="Gene3D" id="2.40.10.10">
    <property type="entry name" value="Trypsin-like serine proteases"/>
    <property type="match status" value="1"/>
</dbReference>
<name>A0AAN9GN18_9CAEN</name>
<dbReference type="Proteomes" id="UP001374579">
    <property type="component" value="Unassembled WGS sequence"/>
</dbReference>
<feature type="domain" description="Peptidase S1" evidence="2">
    <location>
        <begin position="19"/>
        <end position="135"/>
    </location>
</feature>
<accession>A0AAN9GN18</accession>
<keyword evidence="1" id="KW-1015">Disulfide bond</keyword>